<dbReference type="AlphaFoldDB" id="A0A2P8C8E9"/>
<dbReference type="PROSITE" id="PS51819">
    <property type="entry name" value="VOC"/>
    <property type="match status" value="1"/>
</dbReference>
<dbReference type="SUPFAM" id="SSF54593">
    <property type="entry name" value="Glyoxalase/Bleomycin resistance protein/Dihydroxybiphenyl dioxygenase"/>
    <property type="match status" value="1"/>
</dbReference>
<reference evidence="2 5" key="2">
    <citation type="submission" date="2019-10" db="EMBL/GenBank/DDBJ databases">
        <title>Prolixibacter strains distinguished by the presence of nitrate reductase genes were adept at nitrate-dependent anaerobic corrosion of metallic iron and carbon steel.</title>
        <authorList>
            <person name="Iino T."/>
            <person name="Shono N."/>
            <person name="Ito K."/>
            <person name="Nakamura R."/>
            <person name="Sueoka K."/>
            <person name="Harayama S."/>
            <person name="Ohkuma M."/>
        </authorList>
    </citation>
    <scope>NUCLEOTIDE SEQUENCE [LARGE SCALE GENOMIC DNA]</scope>
    <source>
        <strain evidence="2 5">MIC1-1</strain>
    </source>
</reference>
<evidence type="ECO:0000313" key="3">
    <source>
        <dbReference type="EMBL" id="PSK81245.1"/>
    </source>
</evidence>
<dbReference type="OrthoDB" id="66829at2"/>
<keyword evidence="3" id="KW-0560">Oxidoreductase</keyword>
<evidence type="ECO:0000259" key="1">
    <source>
        <dbReference type="PROSITE" id="PS51819"/>
    </source>
</evidence>
<comment type="caution">
    <text evidence="3">The sequence shown here is derived from an EMBL/GenBank/DDBJ whole genome shotgun (WGS) entry which is preliminary data.</text>
</comment>
<dbReference type="Pfam" id="PF00903">
    <property type="entry name" value="Glyoxalase"/>
    <property type="match status" value="1"/>
</dbReference>
<dbReference type="InterPro" id="IPR029068">
    <property type="entry name" value="Glyas_Bleomycin-R_OHBP_Dase"/>
</dbReference>
<dbReference type="InterPro" id="IPR004360">
    <property type="entry name" value="Glyas_Fos-R_dOase_dom"/>
</dbReference>
<dbReference type="InterPro" id="IPR037523">
    <property type="entry name" value="VOC_core"/>
</dbReference>
<dbReference type="EMBL" id="BLAU01000001">
    <property type="protein sequence ID" value="GET21671.1"/>
    <property type="molecule type" value="Genomic_DNA"/>
</dbReference>
<dbReference type="Proteomes" id="UP000240621">
    <property type="component" value="Unassembled WGS sequence"/>
</dbReference>
<gene>
    <name evidence="3" type="ORF">CLV93_11029</name>
    <name evidence="2" type="ORF">JCM18694_19170</name>
</gene>
<protein>
    <submittedName>
        <fullName evidence="3">Glyoxalase/bleomycin resistance protein/dioxygenase superfamily protein</fullName>
    </submittedName>
</protein>
<keyword evidence="3" id="KW-0223">Dioxygenase</keyword>
<evidence type="ECO:0000313" key="5">
    <source>
        <dbReference type="Proteomes" id="UP000396862"/>
    </source>
</evidence>
<dbReference type="EMBL" id="PYGC01000010">
    <property type="protein sequence ID" value="PSK81245.1"/>
    <property type="molecule type" value="Genomic_DNA"/>
</dbReference>
<reference evidence="3 4" key="1">
    <citation type="submission" date="2018-03" db="EMBL/GenBank/DDBJ databases">
        <title>Genomic Encyclopedia of Archaeal and Bacterial Type Strains, Phase II (KMG-II): from individual species to whole genera.</title>
        <authorList>
            <person name="Goeker M."/>
        </authorList>
    </citation>
    <scope>NUCLEOTIDE SEQUENCE [LARGE SCALE GENOMIC DNA]</scope>
    <source>
        <strain evidence="3 4">DSM 27267</strain>
    </source>
</reference>
<dbReference type="Proteomes" id="UP000396862">
    <property type="component" value="Unassembled WGS sequence"/>
</dbReference>
<sequence length="127" mass="15182">MPQDRLTNSNEFRFFYFTNRYADTVYFYKHIMQLEEVRSWDRGHGNRGTIFKFPKSEFLLEVEESEEAPSFYGAGLYMEVDDVDDWYRKAVAQRMKIKQPISDTSYGHRSFKMEDPNGLTIGLFQYI</sequence>
<feature type="domain" description="VOC" evidence="1">
    <location>
        <begin position="8"/>
        <end position="126"/>
    </location>
</feature>
<organism evidence="3 4">
    <name type="scientific">Prolixibacter denitrificans</name>
    <dbReference type="NCBI Taxonomy" id="1541063"/>
    <lineage>
        <taxon>Bacteria</taxon>
        <taxon>Pseudomonadati</taxon>
        <taxon>Bacteroidota</taxon>
        <taxon>Bacteroidia</taxon>
        <taxon>Marinilabiliales</taxon>
        <taxon>Prolixibacteraceae</taxon>
        <taxon>Prolixibacter</taxon>
    </lineage>
</organism>
<name>A0A2P8C8E9_9BACT</name>
<dbReference type="RefSeq" id="WP_106543239.1">
    <property type="nucleotide sequence ID" value="NZ_BLAU01000001.1"/>
</dbReference>
<accession>A0A2P8C8E9</accession>
<dbReference type="Gene3D" id="3.10.180.10">
    <property type="entry name" value="2,3-Dihydroxybiphenyl 1,2-Dioxygenase, domain 1"/>
    <property type="match status" value="1"/>
</dbReference>
<proteinExistence type="predicted"/>
<evidence type="ECO:0000313" key="2">
    <source>
        <dbReference type="EMBL" id="GET21671.1"/>
    </source>
</evidence>
<keyword evidence="5" id="KW-1185">Reference proteome</keyword>
<dbReference type="GO" id="GO:0051213">
    <property type="term" value="F:dioxygenase activity"/>
    <property type="evidence" value="ECO:0007669"/>
    <property type="project" value="UniProtKB-KW"/>
</dbReference>
<evidence type="ECO:0000313" key="4">
    <source>
        <dbReference type="Proteomes" id="UP000240621"/>
    </source>
</evidence>